<name>A0A0N7LSU1_9RHOB</name>
<dbReference type="AlphaFoldDB" id="A0A0N7LSU1"/>
<organism evidence="1 2">
    <name type="scientific">Thalassobacter stenotrophicus</name>
    <dbReference type="NCBI Taxonomy" id="266809"/>
    <lineage>
        <taxon>Bacteria</taxon>
        <taxon>Pseudomonadati</taxon>
        <taxon>Pseudomonadota</taxon>
        <taxon>Alphaproteobacteria</taxon>
        <taxon>Rhodobacterales</taxon>
        <taxon>Roseobacteraceae</taxon>
        <taxon>Thalassobacter</taxon>
    </lineage>
</organism>
<reference evidence="1 2" key="1">
    <citation type="submission" date="2015-09" db="EMBL/GenBank/DDBJ databases">
        <authorList>
            <consortium name="Swine Surveillance"/>
        </authorList>
    </citation>
    <scope>NUCLEOTIDE SEQUENCE [LARGE SCALE GENOMIC DNA]</scope>
    <source>
        <strain evidence="1 2">CECT 5294</strain>
    </source>
</reference>
<dbReference type="EMBL" id="CYRX01000006">
    <property type="protein sequence ID" value="CUH58842.1"/>
    <property type="molecule type" value="Genomic_DNA"/>
</dbReference>
<dbReference type="Proteomes" id="UP000051298">
    <property type="component" value="Unassembled WGS sequence"/>
</dbReference>
<evidence type="ECO:0000313" key="2">
    <source>
        <dbReference type="Proteomes" id="UP000051298"/>
    </source>
</evidence>
<accession>A0A0N7LSU1</accession>
<sequence>MEEDLGFTDWPEHSKDIYYALQLLSEDGQHASLAELKKHKLTAEIAYPTLFRGLQKLIEEGKIRRVGTARSGLYEVVGDSSSE</sequence>
<protein>
    <submittedName>
        <fullName evidence="1">Uncharacterized protein</fullName>
    </submittedName>
</protein>
<dbReference type="STRING" id="266809.PM03_00010"/>
<gene>
    <name evidence="1" type="ORF">THS5294_00122</name>
</gene>
<evidence type="ECO:0000313" key="1">
    <source>
        <dbReference type="EMBL" id="CUH58842.1"/>
    </source>
</evidence>
<proteinExistence type="predicted"/>